<dbReference type="EMBL" id="RCHS01002879">
    <property type="protein sequence ID" value="RMX45135.1"/>
    <property type="molecule type" value="Genomic_DNA"/>
</dbReference>
<organism evidence="1 2">
    <name type="scientific">Pocillopora damicornis</name>
    <name type="common">Cauliflower coral</name>
    <name type="synonym">Millepora damicornis</name>
    <dbReference type="NCBI Taxonomy" id="46731"/>
    <lineage>
        <taxon>Eukaryota</taxon>
        <taxon>Metazoa</taxon>
        <taxon>Cnidaria</taxon>
        <taxon>Anthozoa</taxon>
        <taxon>Hexacorallia</taxon>
        <taxon>Scleractinia</taxon>
        <taxon>Astrocoeniina</taxon>
        <taxon>Pocilloporidae</taxon>
        <taxon>Pocillopora</taxon>
    </lineage>
</organism>
<evidence type="ECO:0000313" key="2">
    <source>
        <dbReference type="Proteomes" id="UP000275408"/>
    </source>
</evidence>
<evidence type="ECO:0000313" key="1">
    <source>
        <dbReference type="EMBL" id="RMX45135.1"/>
    </source>
</evidence>
<protein>
    <submittedName>
        <fullName evidence="1">Uncharacterized protein</fullName>
    </submittedName>
</protein>
<sequence>MINSIYALGKIEHKHVRANPKVQEEYERLRNVVAIIICNQQMNQSDPTLLVISLLNIRSLNKHSIDTNFDSSICNSDMTSFTEKQPLPNSNDNQITENLQSFTLLRQDHVSHRFSRIALCAIL</sequence>
<dbReference type="Proteomes" id="UP000275408">
    <property type="component" value="Unassembled WGS sequence"/>
</dbReference>
<name>A0A3M6TUN9_POCDA</name>
<reference evidence="1 2" key="1">
    <citation type="journal article" date="2018" name="Sci. Rep.">
        <title>Comparative analysis of the Pocillopora damicornis genome highlights role of immune system in coral evolution.</title>
        <authorList>
            <person name="Cunning R."/>
            <person name="Bay R.A."/>
            <person name="Gillette P."/>
            <person name="Baker A.C."/>
            <person name="Traylor-Knowles N."/>
        </authorList>
    </citation>
    <scope>NUCLEOTIDE SEQUENCE [LARGE SCALE GENOMIC DNA]</scope>
    <source>
        <strain evidence="1">RSMAS</strain>
        <tissue evidence="1">Whole animal</tissue>
    </source>
</reference>
<comment type="caution">
    <text evidence="1">The sequence shown here is derived from an EMBL/GenBank/DDBJ whole genome shotgun (WGS) entry which is preliminary data.</text>
</comment>
<accession>A0A3M6TUN9</accession>
<keyword evidence="2" id="KW-1185">Reference proteome</keyword>
<gene>
    <name evidence="1" type="ORF">pdam_00016503</name>
</gene>
<proteinExistence type="predicted"/>
<dbReference type="AlphaFoldDB" id="A0A3M6TUN9"/>